<feature type="domain" description="Sigma-54 factor interaction" evidence="7">
    <location>
        <begin position="331"/>
        <end position="561"/>
    </location>
</feature>
<dbReference type="CDD" id="cd00009">
    <property type="entry name" value="AAA"/>
    <property type="match status" value="1"/>
</dbReference>
<dbReference type="InterPro" id="IPR058031">
    <property type="entry name" value="AAA_lid_NorR"/>
</dbReference>
<name>A0ABT5QH48_9GAMM</name>
<keyword evidence="1" id="KW-0547">Nucleotide-binding</keyword>
<accession>A0ABT5QH48</accession>
<evidence type="ECO:0000256" key="4">
    <source>
        <dbReference type="ARBA" id="ARBA00023125"/>
    </source>
</evidence>
<dbReference type="InterPro" id="IPR003018">
    <property type="entry name" value="GAF"/>
</dbReference>
<dbReference type="InterPro" id="IPR003593">
    <property type="entry name" value="AAA+_ATPase"/>
</dbReference>
<evidence type="ECO:0000259" key="7">
    <source>
        <dbReference type="PROSITE" id="PS50045"/>
    </source>
</evidence>
<dbReference type="Gene3D" id="3.40.50.300">
    <property type="entry name" value="P-loop containing nucleotide triphosphate hydrolases"/>
    <property type="match status" value="1"/>
</dbReference>
<feature type="region of interest" description="Disordered" evidence="6">
    <location>
        <begin position="1"/>
        <end position="25"/>
    </location>
</feature>
<evidence type="ECO:0000256" key="1">
    <source>
        <dbReference type="ARBA" id="ARBA00022741"/>
    </source>
</evidence>
<keyword evidence="2" id="KW-0067">ATP-binding</keyword>
<dbReference type="InterPro" id="IPR027417">
    <property type="entry name" value="P-loop_NTPase"/>
</dbReference>
<keyword evidence="9" id="KW-1185">Reference proteome</keyword>
<dbReference type="Pfam" id="PF25601">
    <property type="entry name" value="AAA_lid_14"/>
    <property type="match status" value="1"/>
</dbReference>
<dbReference type="RefSeq" id="WP_274140324.1">
    <property type="nucleotide sequence ID" value="NZ_JAJUBB010000002.1"/>
</dbReference>
<gene>
    <name evidence="8" type="ORF">LRP49_03675</name>
</gene>
<feature type="compositionally biased region" description="Polar residues" evidence="6">
    <location>
        <begin position="1"/>
        <end position="12"/>
    </location>
</feature>
<dbReference type="EMBL" id="JAJUBB010000002">
    <property type="protein sequence ID" value="MDD1780293.1"/>
    <property type="molecule type" value="Genomic_DNA"/>
</dbReference>
<keyword evidence="3" id="KW-0805">Transcription regulation</keyword>
<dbReference type="InterPro" id="IPR029016">
    <property type="entry name" value="GAF-like_dom_sf"/>
</dbReference>
<keyword evidence="4" id="KW-0238">DNA-binding</keyword>
<dbReference type="SUPFAM" id="SSF46689">
    <property type="entry name" value="Homeodomain-like"/>
    <property type="match status" value="1"/>
</dbReference>
<dbReference type="PROSITE" id="PS50045">
    <property type="entry name" value="SIGMA54_INTERACT_4"/>
    <property type="match status" value="1"/>
</dbReference>
<dbReference type="Gene3D" id="1.10.10.60">
    <property type="entry name" value="Homeodomain-like"/>
    <property type="match status" value="1"/>
</dbReference>
<dbReference type="InterPro" id="IPR002078">
    <property type="entry name" value="Sigma_54_int"/>
</dbReference>
<dbReference type="Proteomes" id="UP001149821">
    <property type="component" value="Unassembled WGS sequence"/>
</dbReference>
<dbReference type="InterPro" id="IPR025943">
    <property type="entry name" value="Sigma_54_int_dom_ATP-bd_2"/>
</dbReference>
<dbReference type="Pfam" id="PF00158">
    <property type="entry name" value="Sigma54_activat"/>
    <property type="match status" value="1"/>
</dbReference>
<dbReference type="Pfam" id="PF02954">
    <property type="entry name" value="HTH_8"/>
    <property type="match status" value="1"/>
</dbReference>
<keyword evidence="5" id="KW-0804">Transcription</keyword>
<evidence type="ECO:0000256" key="5">
    <source>
        <dbReference type="ARBA" id="ARBA00023163"/>
    </source>
</evidence>
<comment type="caution">
    <text evidence="8">The sequence shown here is derived from an EMBL/GenBank/DDBJ whole genome shotgun (WGS) entry which is preliminary data.</text>
</comment>
<dbReference type="SMART" id="SM00382">
    <property type="entry name" value="AAA"/>
    <property type="match status" value="1"/>
</dbReference>
<dbReference type="PRINTS" id="PR01590">
    <property type="entry name" value="HTHFIS"/>
</dbReference>
<proteinExistence type="predicted"/>
<dbReference type="Gene3D" id="3.30.450.40">
    <property type="match status" value="1"/>
</dbReference>
<evidence type="ECO:0000313" key="9">
    <source>
        <dbReference type="Proteomes" id="UP001149821"/>
    </source>
</evidence>
<dbReference type="Pfam" id="PF01590">
    <property type="entry name" value="GAF"/>
    <property type="match status" value="1"/>
</dbReference>
<dbReference type="Gene3D" id="1.10.8.60">
    <property type="match status" value="1"/>
</dbReference>
<organism evidence="8 9">
    <name type="scientific">Enterovibrio qingdaonensis</name>
    <dbReference type="NCBI Taxonomy" id="2899818"/>
    <lineage>
        <taxon>Bacteria</taxon>
        <taxon>Pseudomonadati</taxon>
        <taxon>Pseudomonadota</taxon>
        <taxon>Gammaproteobacteria</taxon>
        <taxon>Vibrionales</taxon>
        <taxon>Vibrionaceae</taxon>
        <taxon>Enterovibrio</taxon>
    </lineage>
</organism>
<protein>
    <submittedName>
        <fullName evidence="8">Sigma-54-dependent Fis family transcriptional regulator</fullName>
    </submittedName>
</protein>
<evidence type="ECO:0000256" key="2">
    <source>
        <dbReference type="ARBA" id="ARBA00022840"/>
    </source>
</evidence>
<dbReference type="InterPro" id="IPR002197">
    <property type="entry name" value="HTH_Fis"/>
</dbReference>
<evidence type="ECO:0000256" key="6">
    <source>
        <dbReference type="SAM" id="MobiDB-lite"/>
    </source>
</evidence>
<dbReference type="SUPFAM" id="SSF52540">
    <property type="entry name" value="P-loop containing nucleoside triphosphate hydrolases"/>
    <property type="match status" value="1"/>
</dbReference>
<dbReference type="InterPro" id="IPR009057">
    <property type="entry name" value="Homeodomain-like_sf"/>
</dbReference>
<evidence type="ECO:0000256" key="3">
    <source>
        <dbReference type="ARBA" id="ARBA00023015"/>
    </source>
</evidence>
<evidence type="ECO:0000313" key="8">
    <source>
        <dbReference type="EMBL" id="MDD1780293.1"/>
    </source>
</evidence>
<dbReference type="PANTHER" id="PTHR32071:SF77">
    <property type="entry name" value="TRANSCRIPTIONAL REGULATORY PROTEIN"/>
    <property type="match status" value="1"/>
</dbReference>
<reference evidence="8" key="1">
    <citation type="submission" date="2021-12" db="EMBL/GenBank/DDBJ databases">
        <title>Enterovibrio ZSDZ35 sp. nov. and Enterovibrio ZSDZ42 sp. nov., isolated from coastal seawater in Qingdao.</title>
        <authorList>
            <person name="Zhang P."/>
        </authorList>
    </citation>
    <scope>NUCLEOTIDE SEQUENCE</scope>
    <source>
        <strain evidence="8">ZSDZ35</strain>
    </source>
</reference>
<dbReference type="PANTHER" id="PTHR32071">
    <property type="entry name" value="TRANSCRIPTIONAL REGULATORY PROTEIN"/>
    <property type="match status" value="1"/>
</dbReference>
<dbReference type="PROSITE" id="PS00676">
    <property type="entry name" value="SIGMA54_INTERACT_2"/>
    <property type="match status" value="1"/>
</dbReference>
<sequence length="650" mass="72053">MRSYPRQTNANSERVMVRKPSSGVSDIKTSWHRCDQVHHLDSYQLPSIDRVSGLELKEEKERITEYLIDAMPLIDKLRITAQSSGYCVLVTNDKGVVVERYLDSNVAKELCGENLGNGSIWLESIAGTNGVGTCLENRRPLTVFAGDHFSNSFKHLTCSAAPLIGPDREIFGVLDVSSFAKGNKRLQGFALNTVCETANKVETLLFKKKYSPEYLIFALLSEQSRSCSESNSLVAVDYEGVVCAATTSALSIFNVNQEHKIIGFSISSLFGIEINEVLSGNVKPVRCHGSPNGYGLWLANVLPKDESKARNTKRKPLSVDNSKINTELMKCAGKDEKLVQKASICLRTINRKINILLHGETGTGKEVWAKAIHKSSDRKDKPFITLNCASIPESLIESELFGYTSGTFTGGLKGGKVGKILASDGGTLFLDEIGDMPIALQARLLRVIAESEITPLGQNEPVKVKLHVICATHRDLKELISTGEFREDLYYRISGVNIELPAFRERSDKIEIINSLVAKIQISDGFKQEFTLSQSVIRTLCDYHWPGNIRQLKSALQYAMCVCEGSEIDLDDLPEELLLKQAPKTNELTPALSLNVDHSNLSSSEAFEVNKILETLAENRWIVTRAAKVLNISRSTLHRKLKKYNLLADE</sequence>